<evidence type="ECO:0000313" key="2">
    <source>
        <dbReference type="Proteomes" id="UP000046395"/>
    </source>
</evidence>
<name>A0A5S6QI78_TRIMR</name>
<reference evidence="3" key="1">
    <citation type="submission" date="2019-12" db="UniProtKB">
        <authorList>
            <consortium name="WormBaseParasite"/>
        </authorList>
    </citation>
    <scope>IDENTIFICATION</scope>
</reference>
<accession>A0A5S6QI78</accession>
<dbReference type="AlphaFoldDB" id="A0A5S6QI78"/>
<dbReference type="Proteomes" id="UP000046395">
    <property type="component" value="Unassembled WGS sequence"/>
</dbReference>
<organism evidence="2 3">
    <name type="scientific">Trichuris muris</name>
    <name type="common">Mouse whipworm</name>
    <dbReference type="NCBI Taxonomy" id="70415"/>
    <lineage>
        <taxon>Eukaryota</taxon>
        <taxon>Metazoa</taxon>
        <taxon>Ecdysozoa</taxon>
        <taxon>Nematoda</taxon>
        <taxon>Enoplea</taxon>
        <taxon>Dorylaimia</taxon>
        <taxon>Trichinellida</taxon>
        <taxon>Trichuridae</taxon>
        <taxon>Trichuris</taxon>
    </lineage>
</organism>
<dbReference type="WBParaSite" id="TMUE_2000007086.1">
    <property type="protein sequence ID" value="TMUE_2000007086.1"/>
    <property type="gene ID" value="WBGene00299785"/>
</dbReference>
<evidence type="ECO:0000256" key="1">
    <source>
        <dbReference type="SAM" id="MobiDB-lite"/>
    </source>
</evidence>
<evidence type="ECO:0000313" key="3">
    <source>
        <dbReference type="WBParaSite" id="TMUE_2000007086.1"/>
    </source>
</evidence>
<feature type="compositionally biased region" description="Polar residues" evidence="1">
    <location>
        <begin position="162"/>
        <end position="172"/>
    </location>
</feature>
<sequence>MSATTHSQECLRGLSVAGNEAIPVLPRPLLTHANFSTLPFEGLRSFAGGSAANSHLPNLRKPRTDARTMEPGNVKVGSAKFPASRAVGENPLGRRAHTPAAMCDLKERCRNGNQPRRVAAEQFHCHTYGYPVRQQRQGLPSRQTKLTFPKLRSDGRTVKQEPLNSSTASEER</sequence>
<protein>
    <submittedName>
        <fullName evidence="3">Uncharacterized protein</fullName>
    </submittedName>
</protein>
<keyword evidence="2" id="KW-1185">Reference proteome</keyword>
<proteinExistence type="predicted"/>
<feature type="compositionally biased region" description="Polar residues" evidence="1">
    <location>
        <begin position="134"/>
        <end position="146"/>
    </location>
</feature>
<feature type="region of interest" description="Disordered" evidence="1">
    <location>
        <begin position="134"/>
        <end position="172"/>
    </location>
</feature>